<sequence>MPDRILVATDGSDHGNRAVEQAARLAAALGTDLTITHVVGHRHPDPEWRKMAESEHMVEHFAQADQPAMSDFLVRADRDVNESQLMSALGEQVLAQALQRARDCGARGVRTKMCTGDYADEILDLAEALDPTMIVMGHRGLGRFRGALLGSVSQKVLHHAPCPVLIVP</sequence>
<dbReference type="PRINTS" id="PR01438">
    <property type="entry name" value="UNVRSLSTRESS"/>
</dbReference>
<dbReference type="AlphaFoldDB" id="A0A845M6P3"/>
<accession>A0A845M6P3</accession>
<dbReference type="Gene3D" id="3.40.50.620">
    <property type="entry name" value="HUPs"/>
    <property type="match status" value="1"/>
</dbReference>
<reference evidence="5 6" key="1">
    <citation type="submission" date="2019-12" db="EMBL/GenBank/DDBJ databases">
        <title>Maritimibacter sp. nov. sp. isolated from sea sand.</title>
        <authorList>
            <person name="Kim J."/>
            <person name="Jeong S.E."/>
            <person name="Jung H.S."/>
            <person name="Jeon C.O."/>
        </authorList>
    </citation>
    <scope>NUCLEOTIDE SEQUENCE [LARGE SCALE GENOMIC DNA]</scope>
    <source>
        <strain evidence="5 6">DP07</strain>
    </source>
</reference>
<dbReference type="PANTHER" id="PTHR46268:SF27">
    <property type="entry name" value="UNIVERSAL STRESS PROTEIN RV2623"/>
    <property type="match status" value="1"/>
</dbReference>
<evidence type="ECO:0000313" key="5">
    <source>
        <dbReference type="EMBL" id="MZR11841.1"/>
    </source>
</evidence>
<comment type="caution">
    <text evidence="5">The sequence shown here is derived from an EMBL/GenBank/DDBJ whole genome shotgun (WGS) entry which is preliminary data.</text>
</comment>
<organism evidence="5 6">
    <name type="scientific">Maritimibacter harenae</name>
    <dbReference type="NCBI Taxonomy" id="2606218"/>
    <lineage>
        <taxon>Bacteria</taxon>
        <taxon>Pseudomonadati</taxon>
        <taxon>Pseudomonadota</taxon>
        <taxon>Alphaproteobacteria</taxon>
        <taxon>Rhodobacterales</taxon>
        <taxon>Roseobacteraceae</taxon>
        <taxon>Maritimibacter</taxon>
    </lineage>
</organism>
<comment type="similarity">
    <text evidence="1">Belongs to the universal stress protein A family.</text>
</comment>
<dbReference type="EMBL" id="WTUX01000005">
    <property type="protein sequence ID" value="MZR11841.1"/>
    <property type="molecule type" value="Genomic_DNA"/>
</dbReference>
<dbReference type="SUPFAM" id="SSF52402">
    <property type="entry name" value="Adenine nucleotide alpha hydrolases-like"/>
    <property type="match status" value="1"/>
</dbReference>
<keyword evidence="2" id="KW-0547">Nucleotide-binding</keyword>
<evidence type="ECO:0000256" key="3">
    <source>
        <dbReference type="ARBA" id="ARBA00022840"/>
    </source>
</evidence>
<dbReference type="PANTHER" id="PTHR46268">
    <property type="entry name" value="STRESS RESPONSE PROTEIN NHAX"/>
    <property type="match status" value="1"/>
</dbReference>
<dbReference type="GO" id="GO:0005524">
    <property type="term" value="F:ATP binding"/>
    <property type="evidence" value="ECO:0007669"/>
    <property type="project" value="UniProtKB-KW"/>
</dbReference>
<keyword evidence="3" id="KW-0067">ATP-binding</keyword>
<dbReference type="InterPro" id="IPR014729">
    <property type="entry name" value="Rossmann-like_a/b/a_fold"/>
</dbReference>
<evidence type="ECO:0000256" key="1">
    <source>
        <dbReference type="ARBA" id="ARBA00008791"/>
    </source>
</evidence>
<dbReference type="CDD" id="cd00293">
    <property type="entry name" value="USP-like"/>
    <property type="match status" value="1"/>
</dbReference>
<name>A0A845M6P3_9RHOB</name>
<feature type="domain" description="UspA" evidence="4">
    <location>
        <begin position="1"/>
        <end position="168"/>
    </location>
</feature>
<proteinExistence type="inferred from homology"/>
<protein>
    <submittedName>
        <fullName evidence="5">Universal stress protein</fullName>
    </submittedName>
</protein>
<dbReference type="Pfam" id="PF00582">
    <property type="entry name" value="Usp"/>
    <property type="match status" value="1"/>
</dbReference>
<dbReference type="Proteomes" id="UP000467322">
    <property type="component" value="Unassembled WGS sequence"/>
</dbReference>
<dbReference type="InterPro" id="IPR006015">
    <property type="entry name" value="Universal_stress_UspA"/>
</dbReference>
<evidence type="ECO:0000259" key="4">
    <source>
        <dbReference type="Pfam" id="PF00582"/>
    </source>
</evidence>
<evidence type="ECO:0000256" key="2">
    <source>
        <dbReference type="ARBA" id="ARBA00022741"/>
    </source>
</evidence>
<gene>
    <name evidence="5" type="ORF">GQE99_02275</name>
</gene>
<evidence type="ECO:0000313" key="6">
    <source>
        <dbReference type="Proteomes" id="UP000467322"/>
    </source>
</evidence>
<dbReference type="InterPro" id="IPR006016">
    <property type="entry name" value="UspA"/>
</dbReference>
<keyword evidence="6" id="KW-1185">Reference proteome</keyword>
<dbReference type="RefSeq" id="WP_161349960.1">
    <property type="nucleotide sequence ID" value="NZ_WTUX01000005.1"/>
</dbReference>